<evidence type="ECO:0000313" key="2">
    <source>
        <dbReference type="Proteomes" id="UP000292958"/>
    </source>
</evidence>
<accession>A0A4Q7YNL1</accession>
<name>A0A4Q7YNL1_9BACT</name>
<reference evidence="1 2" key="1">
    <citation type="submission" date="2019-02" db="EMBL/GenBank/DDBJ databases">
        <title>Genomic Encyclopedia of Archaeal and Bacterial Type Strains, Phase II (KMG-II): from individual species to whole genera.</title>
        <authorList>
            <person name="Goeker M."/>
        </authorList>
    </citation>
    <scope>NUCLEOTIDE SEQUENCE [LARGE SCALE GENOMIC DNA]</scope>
    <source>
        <strain evidence="1 2">DSM 18101</strain>
    </source>
</reference>
<proteinExistence type="predicted"/>
<comment type="caution">
    <text evidence="1">The sequence shown here is derived from an EMBL/GenBank/DDBJ whole genome shotgun (WGS) entry which is preliminary data.</text>
</comment>
<sequence length="80" mass="8438">MSNQGRSDATGCLTGQPWCAGSRPAENLGIFFEDFSTSFQENSNGFILGCIATPFVGIRTAANEVVGGVTQNLKSHPILC</sequence>
<gene>
    <name evidence="1" type="ORF">BDD14_0578</name>
</gene>
<dbReference type="Proteomes" id="UP000292958">
    <property type="component" value="Unassembled WGS sequence"/>
</dbReference>
<protein>
    <submittedName>
        <fullName evidence="1">Uncharacterized protein</fullName>
    </submittedName>
</protein>
<dbReference type="EMBL" id="SHKW01000001">
    <property type="protein sequence ID" value="RZU39227.1"/>
    <property type="molecule type" value="Genomic_DNA"/>
</dbReference>
<dbReference type="AlphaFoldDB" id="A0A4Q7YNL1"/>
<organism evidence="1 2">
    <name type="scientific">Edaphobacter modestus</name>
    <dbReference type="NCBI Taxonomy" id="388466"/>
    <lineage>
        <taxon>Bacteria</taxon>
        <taxon>Pseudomonadati</taxon>
        <taxon>Acidobacteriota</taxon>
        <taxon>Terriglobia</taxon>
        <taxon>Terriglobales</taxon>
        <taxon>Acidobacteriaceae</taxon>
        <taxon>Edaphobacter</taxon>
    </lineage>
</organism>
<keyword evidence="2" id="KW-1185">Reference proteome</keyword>
<evidence type="ECO:0000313" key="1">
    <source>
        <dbReference type="EMBL" id="RZU39227.1"/>
    </source>
</evidence>